<dbReference type="Pfam" id="PF20178">
    <property type="entry name" value="ToxA_N"/>
    <property type="match status" value="1"/>
</dbReference>
<protein>
    <recommendedName>
        <fullName evidence="2">Dermonecrotic toxin N-terminal domain-containing protein</fullName>
    </recommendedName>
</protein>
<evidence type="ECO:0000256" key="1">
    <source>
        <dbReference type="SAM" id="MobiDB-lite"/>
    </source>
</evidence>
<feature type="compositionally biased region" description="Basic residues" evidence="1">
    <location>
        <begin position="1271"/>
        <end position="1281"/>
    </location>
</feature>
<evidence type="ECO:0000259" key="2">
    <source>
        <dbReference type="Pfam" id="PF20178"/>
    </source>
</evidence>
<dbReference type="EMBL" id="NQKI01000002">
    <property type="protein sequence ID" value="OZY61037.1"/>
    <property type="molecule type" value="Genomic_DNA"/>
</dbReference>
<proteinExistence type="predicted"/>
<sequence>MSTSSALASTTDPLTPVASAINAQFANPPDLQTVVRTMLEAALKEKYPTLVFDLQNTHLAIPRTTTGWDFHLLMPKVMDYLGSGIELDVTPRNNQPYYLCDEPYKWLAPANGVLDMHIVKTLIEELSWRVPIGLQNALSDFWSARGNTGSSRWQWFSLLLKDMLSLSAAQQDNLNDNHRALIKQLLDCPVRQDRVAQYGEKAARVYLVKATLTQPARTSRLSTIMLIEGPGQLIAWFATGPLTLFSSLDAFIKKAGRILGLPKPTQPIEFERFELEGDVFEIRSATLLNRQLENLNRLKLPASIGWAQLEEVYKDMTNVSTGYLKFQPVDPKLLLSLQQHLPDWLKTASFSDQALYRHFSLALASTKKSHQGRTFLSGISDVRTYTVDVLKQLLFRDKLQYEPESQGQTFDAQLAPDDIELTFHSVVGLPGAVGIEEPVTMSLTDLALKNLQGRPTGRLTLRHRRGLELPAWLTPAYITRRSGLIEQANIGEAYPKRLESLLLSDTPDAQERERLYAQYLRVQLPLHALELSLKKESGVTPLGARYVAALVKTLPADRIIDGQTVVIRQLALIREHEATPDIVSNMFIIEPVNIAVGPHLLYRPFYAQSLIEFATRDALLSALAEPGELQDSVLTWLSDSARLIYDNGGFKEPHYVRFGIGDEFAPIEVPAPASLATNGTSNELLHYLHNGQVMLYLYGSNAKALVDQADADSVSNSESRWRVLLQGGGLIFDSLLVLPGLPRTFMLTGWLLSLAHSATQDIPALASDSPTERELAMVDVLINLGMLLLHMAPGSKPGRPAQIDALRAESLHPLLMSPQVPEWPEPEIIPVRSGPVRLPGEYPDPQSTLLDFSFANASNRLTRSQRARLATFEVTRPATLPSPQTYGASKGLYRIQQKWHAEIDQALYEVELEADGRATIVAPSDSNTRGPGIRADANGTWALDLRLRLNGGMPPRRIAAYQHQKQARIEALNTTLQTIYGQERTLYDNVLKTQQFYVRASNDPRFTFEQLEQFRARFEMALSQEMMAYQELIGSINERIELKIPLSEAVVIGLLEKAFDNRATGLSSIATEQRIAARKWPQFATPLSPQAATAAAEADPAGILQFAKEQIAINERAIERLAQRTSILDQLNNLSNAGSEAANRLTANLSEHELTSLTLKNFQLSCLKLASAKPLVSFKIEESLENAIDPVREYVHTHNQLNTLELEPGKRLEVLDSLVEHYGQALDAVQGIGLIHSDELDIEYFSKLRQLITELYQEATEQLAAEIKPPPKPRKKIRRRQPSATSRTQRKVINARGKGSLIGSVRPAGGEWPIEVVEIRAEYDNKLLSTYTQHGDEWVEIKSPRHIAPTPKRSLEVIKGQARKLFGMFEQIQRKVKQYKRQTRHPQEIEEILSHEATKFDRLADELHAAWLEQPEAARLPADQILVNDMHTAAQQLDQEGKALRLQLCLELPPTHGNLQFLLDQRRVQISRVGQRVPLSGERKDYIQEYAISEPGKTPLWYAHFHYERADTPKEVYTVAHLKTREQRTMSYFSQLNTAQNEQAVVTIHRGQIGKALAERWFLPLAD</sequence>
<feature type="domain" description="Dermonecrotic toxin N-terminal" evidence="2">
    <location>
        <begin position="377"/>
        <end position="625"/>
    </location>
</feature>
<dbReference type="RefSeq" id="WP_094991928.1">
    <property type="nucleotide sequence ID" value="NZ_NQKI01000002.1"/>
</dbReference>
<feature type="region of interest" description="Disordered" evidence="1">
    <location>
        <begin position="1264"/>
        <end position="1289"/>
    </location>
</feature>
<dbReference type="Proteomes" id="UP000215788">
    <property type="component" value="Unassembled WGS sequence"/>
</dbReference>
<gene>
    <name evidence="3" type="ORF">CJF39_01995</name>
</gene>
<accession>A0A266NGK5</accession>
<organism evidence="3 4">
    <name type="scientific">Pseudomonas lundensis</name>
    <dbReference type="NCBI Taxonomy" id="86185"/>
    <lineage>
        <taxon>Bacteria</taxon>
        <taxon>Pseudomonadati</taxon>
        <taxon>Pseudomonadota</taxon>
        <taxon>Gammaproteobacteria</taxon>
        <taxon>Pseudomonadales</taxon>
        <taxon>Pseudomonadaceae</taxon>
        <taxon>Pseudomonas</taxon>
    </lineage>
</organism>
<reference evidence="3 4" key="1">
    <citation type="submission" date="2017-08" db="EMBL/GenBank/DDBJ databases">
        <title>Genomic and metabolic characterisation of spoilage-associated Pseudomonas species.</title>
        <authorList>
            <person name="Stanborough T."/>
            <person name="Fegan N."/>
            <person name="Powell S.M."/>
            <person name="Singh T."/>
            <person name="Tamplin M.L."/>
            <person name="Chandry P.S."/>
        </authorList>
    </citation>
    <scope>NUCLEOTIDE SEQUENCE [LARGE SCALE GENOMIC DNA]</scope>
    <source>
        <strain evidence="3 4">L1802</strain>
    </source>
</reference>
<dbReference type="InterPro" id="IPR046673">
    <property type="entry name" value="ToxA_N"/>
</dbReference>
<evidence type="ECO:0000313" key="4">
    <source>
        <dbReference type="Proteomes" id="UP000215788"/>
    </source>
</evidence>
<comment type="caution">
    <text evidence="3">The sequence shown here is derived from an EMBL/GenBank/DDBJ whole genome shotgun (WGS) entry which is preliminary data.</text>
</comment>
<name>A0A266NGK5_9PSED</name>
<dbReference type="OrthoDB" id="7003488at2"/>
<evidence type="ECO:0000313" key="3">
    <source>
        <dbReference type="EMBL" id="OZY61037.1"/>
    </source>
</evidence>